<dbReference type="RefSeq" id="WP_326122887.1">
    <property type="nucleotide sequence ID" value="NZ_JARSFG010000010.1"/>
</dbReference>
<comment type="pathway">
    <text evidence="1 9">Porphyrin-containing compound metabolism; protoporphyrin-IX biosynthesis; coproporphyrinogen-III from 5-aminolevulinate: step 3/4.</text>
</comment>
<dbReference type="SUPFAM" id="SSF69618">
    <property type="entry name" value="HemD-like"/>
    <property type="match status" value="1"/>
</dbReference>
<dbReference type="GO" id="GO:0006780">
    <property type="term" value="P:uroporphyrinogen III biosynthetic process"/>
    <property type="evidence" value="ECO:0007669"/>
    <property type="project" value="UniProtKB-UniRule"/>
</dbReference>
<dbReference type="PANTHER" id="PTHR38042">
    <property type="entry name" value="UROPORPHYRINOGEN-III SYNTHASE, CHLOROPLASTIC"/>
    <property type="match status" value="1"/>
</dbReference>
<dbReference type="PANTHER" id="PTHR38042:SF1">
    <property type="entry name" value="UROPORPHYRINOGEN-III SYNTHASE, CHLOROPLASTIC"/>
    <property type="match status" value="1"/>
</dbReference>
<evidence type="ECO:0000259" key="10">
    <source>
        <dbReference type="Pfam" id="PF02602"/>
    </source>
</evidence>
<name>A0AAW9NR37_9BACL</name>
<dbReference type="InterPro" id="IPR039793">
    <property type="entry name" value="UROS/Hem4"/>
</dbReference>
<dbReference type="Gene3D" id="3.40.50.10090">
    <property type="match status" value="2"/>
</dbReference>
<reference evidence="11 12" key="1">
    <citation type="submission" date="2023-03" db="EMBL/GenBank/DDBJ databases">
        <title>Bacillus Genome Sequencing.</title>
        <authorList>
            <person name="Dunlap C."/>
        </authorList>
    </citation>
    <scope>NUCLEOTIDE SEQUENCE [LARGE SCALE GENOMIC DNA]</scope>
    <source>
        <strain evidence="11 12">B-59205</strain>
    </source>
</reference>
<feature type="domain" description="Tetrapyrrole biosynthesis uroporphyrinogen III synthase" evidence="10">
    <location>
        <begin position="22"/>
        <end position="237"/>
    </location>
</feature>
<dbReference type="InterPro" id="IPR003754">
    <property type="entry name" value="4pyrrol_synth_uPrphyn_synth"/>
</dbReference>
<evidence type="ECO:0000256" key="1">
    <source>
        <dbReference type="ARBA" id="ARBA00004772"/>
    </source>
</evidence>
<evidence type="ECO:0000256" key="6">
    <source>
        <dbReference type="ARBA" id="ARBA00037589"/>
    </source>
</evidence>
<dbReference type="CDD" id="cd06578">
    <property type="entry name" value="HemD"/>
    <property type="match status" value="1"/>
</dbReference>
<dbReference type="Pfam" id="PF02602">
    <property type="entry name" value="HEM4"/>
    <property type="match status" value="1"/>
</dbReference>
<accession>A0AAW9NR37</accession>
<dbReference type="GO" id="GO:0004852">
    <property type="term" value="F:uroporphyrinogen-III synthase activity"/>
    <property type="evidence" value="ECO:0007669"/>
    <property type="project" value="UniProtKB-UniRule"/>
</dbReference>
<proteinExistence type="inferred from homology"/>
<comment type="caution">
    <text evidence="11">The sequence shown here is derived from an EMBL/GenBank/DDBJ whole genome shotgun (WGS) entry which is preliminary data.</text>
</comment>
<evidence type="ECO:0000256" key="5">
    <source>
        <dbReference type="ARBA" id="ARBA00023244"/>
    </source>
</evidence>
<keyword evidence="5 9" id="KW-0627">Porphyrin biosynthesis</keyword>
<evidence type="ECO:0000313" key="12">
    <source>
        <dbReference type="Proteomes" id="UP001344888"/>
    </source>
</evidence>
<comment type="catalytic activity">
    <reaction evidence="8 9">
        <text>hydroxymethylbilane = uroporphyrinogen III + H2O</text>
        <dbReference type="Rhea" id="RHEA:18965"/>
        <dbReference type="ChEBI" id="CHEBI:15377"/>
        <dbReference type="ChEBI" id="CHEBI:57308"/>
        <dbReference type="ChEBI" id="CHEBI:57845"/>
        <dbReference type="EC" id="4.2.1.75"/>
    </reaction>
</comment>
<evidence type="ECO:0000313" key="11">
    <source>
        <dbReference type="EMBL" id="MEC1178363.1"/>
    </source>
</evidence>
<evidence type="ECO:0000256" key="4">
    <source>
        <dbReference type="ARBA" id="ARBA00023239"/>
    </source>
</evidence>
<dbReference type="Proteomes" id="UP001344888">
    <property type="component" value="Unassembled WGS sequence"/>
</dbReference>
<dbReference type="EMBL" id="JARSFG010000010">
    <property type="protein sequence ID" value="MEC1178363.1"/>
    <property type="molecule type" value="Genomic_DNA"/>
</dbReference>
<protein>
    <recommendedName>
        <fullName evidence="7 9">Uroporphyrinogen-III synthase</fullName>
        <ecNumber evidence="3 9">4.2.1.75</ecNumber>
    </recommendedName>
</protein>
<dbReference type="AlphaFoldDB" id="A0AAW9NR37"/>
<dbReference type="InterPro" id="IPR036108">
    <property type="entry name" value="4pyrrol_syn_uPrphyn_synt_sf"/>
</dbReference>
<keyword evidence="12" id="KW-1185">Reference proteome</keyword>
<keyword evidence="4 9" id="KW-0456">Lyase</keyword>
<dbReference type="GO" id="GO:0006782">
    <property type="term" value="P:protoporphyrinogen IX biosynthetic process"/>
    <property type="evidence" value="ECO:0007669"/>
    <property type="project" value="UniProtKB-UniRule"/>
</dbReference>
<comment type="function">
    <text evidence="6 9">Catalyzes cyclization of the linear tetrapyrrole, hydroxymethylbilane, to the macrocyclic uroporphyrinogen III.</text>
</comment>
<evidence type="ECO:0000256" key="8">
    <source>
        <dbReference type="ARBA" id="ARBA00048617"/>
    </source>
</evidence>
<evidence type="ECO:0000256" key="2">
    <source>
        <dbReference type="ARBA" id="ARBA00008133"/>
    </source>
</evidence>
<sequence>MHSKLPLEGKTIYVTGTQKVQTIAQLVAQYGGEVQAFPLIAVQACESEDDAQWLQRLPIYDWLIFTSQNAVTSFVEKTMRLSIHVTNRIAVVGVKTKQELERHGFVVDFMPTTYSADVFVKEFPQVAGDAHCLFLRGNLAKSTIRDALHCEEWTVYETVPTTAYVQAFKESLLKAVEPIVVFASPSAVRVYAENIVPTIGWHEITVTSIGHITSAALQEYGAHVAVQPQVYTMQAVIEQLIGGTIK</sequence>
<gene>
    <name evidence="11" type="ORF">P9B03_07715</name>
</gene>
<evidence type="ECO:0000256" key="9">
    <source>
        <dbReference type="RuleBase" id="RU366031"/>
    </source>
</evidence>
<evidence type="ECO:0000256" key="7">
    <source>
        <dbReference type="ARBA" id="ARBA00040167"/>
    </source>
</evidence>
<evidence type="ECO:0000256" key="3">
    <source>
        <dbReference type="ARBA" id="ARBA00013109"/>
    </source>
</evidence>
<comment type="similarity">
    <text evidence="2 9">Belongs to the uroporphyrinogen-III synthase family.</text>
</comment>
<dbReference type="EC" id="4.2.1.75" evidence="3 9"/>
<organism evidence="11 12">
    <name type="scientific">Metasolibacillus meyeri</name>
    <dbReference type="NCBI Taxonomy" id="1071052"/>
    <lineage>
        <taxon>Bacteria</taxon>
        <taxon>Bacillati</taxon>
        <taxon>Bacillota</taxon>
        <taxon>Bacilli</taxon>
        <taxon>Bacillales</taxon>
        <taxon>Caryophanaceae</taxon>
        <taxon>Metasolibacillus</taxon>
    </lineage>
</organism>